<name>A0AAC9N0C6_9PSEU</name>
<dbReference type="KEGG" id="ahm:TL08_23320"/>
<feature type="region of interest" description="Disordered" evidence="1">
    <location>
        <begin position="86"/>
        <end position="114"/>
    </location>
</feature>
<accession>A0AAC9N0C6</accession>
<dbReference type="InterPro" id="IPR022536">
    <property type="entry name" value="EspC"/>
</dbReference>
<proteinExistence type="predicted"/>
<dbReference type="EMBL" id="CP014859">
    <property type="protein sequence ID" value="AOS65444.1"/>
    <property type="molecule type" value="Genomic_DNA"/>
</dbReference>
<dbReference type="Pfam" id="PF10824">
    <property type="entry name" value="T7SS_ESX_EspC"/>
    <property type="match status" value="1"/>
</dbReference>
<dbReference type="AlphaFoldDB" id="A0AAC9N0C6"/>
<keyword evidence="3" id="KW-1185">Reference proteome</keyword>
<protein>
    <submittedName>
        <fullName evidence="2">DUF2580 family protein</fullName>
    </submittedName>
</protein>
<evidence type="ECO:0000313" key="2">
    <source>
        <dbReference type="EMBL" id="AOS65444.1"/>
    </source>
</evidence>
<reference evidence="3" key="1">
    <citation type="submission" date="2016-03" db="EMBL/GenBank/DDBJ databases">
        <title>Complete genome sequence of the type strain Actinoalloteichus hymeniacidonis DSM 45092.</title>
        <authorList>
            <person name="Schaffert L."/>
            <person name="Albersmeier A."/>
            <person name="Winkler A."/>
            <person name="Kalinowski J."/>
            <person name="Zotchev S."/>
            <person name="Ruckert C."/>
        </authorList>
    </citation>
    <scope>NUCLEOTIDE SEQUENCE [LARGE SCALE GENOMIC DNA]</scope>
    <source>
        <strain evidence="3">HPA177(T) (DSM 45092(T))</strain>
    </source>
</reference>
<organism evidence="2 3">
    <name type="scientific">Actinoalloteichus hymeniacidonis</name>
    <dbReference type="NCBI Taxonomy" id="340345"/>
    <lineage>
        <taxon>Bacteria</taxon>
        <taxon>Bacillati</taxon>
        <taxon>Actinomycetota</taxon>
        <taxon>Actinomycetes</taxon>
        <taxon>Pseudonocardiales</taxon>
        <taxon>Pseudonocardiaceae</taxon>
        <taxon>Actinoalloteichus</taxon>
    </lineage>
</organism>
<evidence type="ECO:0000313" key="3">
    <source>
        <dbReference type="Proteomes" id="UP000095210"/>
    </source>
</evidence>
<evidence type="ECO:0000256" key="1">
    <source>
        <dbReference type="SAM" id="MobiDB-lite"/>
    </source>
</evidence>
<dbReference type="GO" id="GO:0009306">
    <property type="term" value="P:protein secretion"/>
    <property type="evidence" value="ECO:0007669"/>
    <property type="project" value="InterPro"/>
</dbReference>
<dbReference type="Proteomes" id="UP000095210">
    <property type="component" value="Chromosome"/>
</dbReference>
<dbReference type="RefSeq" id="WP_069852051.1">
    <property type="nucleotide sequence ID" value="NZ_CP014859.1"/>
</dbReference>
<sequence>MSESDYQLDDPNTLINTGHDILADHAEHATAASEYIMEHVMVSSGELGLVFGAFTEACTQLATNLSGNYLWLSTLMTESAAELRSAGEQYAETETTEARRLDESYSGQYRFDSE</sequence>
<gene>
    <name evidence="2" type="ORF">TL08_23320</name>
</gene>